<dbReference type="InterPro" id="IPR004799">
    <property type="entry name" value="Periplasmic_diS_OxRdtase_DsbE"/>
</dbReference>
<dbReference type="InterPro" id="IPR036249">
    <property type="entry name" value="Thioredoxin-like_sf"/>
</dbReference>
<dbReference type="EMBL" id="MN079080">
    <property type="protein sequence ID" value="QEA04152.1"/>
    <property type="molecule type" value="Genomic_DNA"/>
</dbReference>
<accession>A0A5B8R9V7</accession>
<reference evidence="7" key="1">
    <citation type="submission" date="2019-06" db="EMBL/GenBank/DDBJ databases">
        <authorList>
            <person name="Murdoch R.W."/>
            <person name="Fathepure B."/>
        </authorList>
    </citation>
    <scope>NUCLEOTIDE SEQUENCE</scope>
</reference>
<dbReference type="CDD" id="cd03010">
    <property type="entry name" value="TlpA_like_DsbE"/>
    <property type="match status" value="1"/>
</dbReference>
<dbReference type="InterPro" id="IPR050553">
    <property type="entry name" value="Thioredoxin_ResA/DsbE_sf"/>
</dbReference>
<dbReference type="NCBIfam" id="TIGR00385">
    <property type="entry name" value="dsbE"/>
    <property type="match status" value="1"/>
</dbReference>
<comment type="subcellular location">
    <subcellularLocation>
        <location evidence="1">Cell envelope</location>
    </subcellularLocation>
</comment>
<dbReference type="InterPro" id="IPR013740">
    <property type="entry name" value="Redoxin"/>
</dbReference>
<evidence type="ECO:0000256" key="5">
    <source>
        <dbReference type="ARBA" id="ARBA00023284"/>
    </source>
</evidence>
<feature type="domain" description="Thioredoxin" evidence="6">
    <location>
        <begin position="33"/>
        <end position="174"/>
    </location>
</feature>
<proteinExistence type="inferred from homology"/>
<evidence type="ECO:0000256" key="3">
    <source>
        <dbReference type="ARBA" id="ARBA00022748"/>
    </source>
</evidence>
<dbReference type="AlphaFoldDB" id="A0A5B8R9V7"/>
<evidence type="ECO:0000256" key="1">
    <source>
        <dbReference type="ARBA" id="ARBA00004196"/>
    </source>
</evidence>
<dbReference type="GO" id="GO:0015036">
    <property type="term" value="F:disulfide oxidoreductase activity"/>
    <property type="evidence" value="ECO:0007669"/>
    <property type="project" value="InterPro"/>
</dbReference>
<sequence length="178" mass="19835">MKRYLLPLAIFVALAAVLAVALHLNDREIVPSPLVGKAAPELGASRLLAPDERLTLADIRGEVALVNVWASWCVACREEHAYISALAEQGVPIYGLNYKDTRAEARQWLSEFGNPYDAIVFDKEGDIGMDWGVYGVPETFLLDADGRIRYKHIGAITRESMEEEILPRVQRLREEADA</sequence>
<dbReference type="GO" id="GO:0017004">
    <property type="term" value="P:cytochrome complex assembly"/>
    <property type="evidence" value="ECO:0007669"/>
    <property type="project" value="UniProtKB-KW"/>
</dbReference>
<evidence type="ECO:0000256" key="2">
    <source>
        <dbReference type="ARBA" id="ARBA00007758"/>
    </source>
</evidence>
<dbReference type="PROSITE" id="PS51352">
    <property type="entry name" value="THIOREDOXIN_2"/>
    <property type="match status" value="1"/>
</dbReference>
<evidence type="ECO:0000256" key="4">
    <source>
        <dbReference type="ARBA" id="ARBA00023157"/>
    </source>
</evidence>
<gene>
    <name evidence="7" type="primary">dsbE_1</name>
    <name evidence="7" type="ORF">KBTEX_00455</name>
</gene>
<dbReference type="InterPro" id="IPR013766">
    <property type="entry name" value="Thioredoxin_domain"/>
</dbReference>
<dbReference type="PROSITE" id="PS00194">
    <property type="entry name" value="THIOREDOXIN_1"/>
    <property type="match status" value="1"/>
</dbReference>
<organism evidence="7">
    <name type="scientific">uncultured organism</name>
    <dbReference type="NCBI Taxonomy" id="155900"/>
    <lineage>
        <taxon>unclassified sequences</taxon>
        <taxon>environmental samples</taxon>
    </lineage>
</organism>
<keyword evidence="3" id="KW-0201">Cytochrome c-type biogenesis</keyword>
<dbReference type="PANTHER" id="PTHR42852:SF6">
    <property type="entry name" value="THIOL:DISULFIDE INTERCHANGE PROTEIN DSBE"/>
    <property type="match status" value="1"/>
</dbReference>
<dbReference type="InterPro" id="IPR017937">
    <property type="entry name" value="Thioredoxin_CS"/>
</dbReference>
<evidence type="ECO:0000259" key="6">
    <source>
        <dbReference type="PROSITE" id="PS51352"/>
    </source>
</evidence>
<comment type="similarity">
    <text evidence="2">Belongs to the thioredoxin family. DsbE subfamily.</text>
</comment>
<keyword evidence="5" id="KW-0676">Redox-active center</keyword>
<evidence type="ECO:0000313" key="7">
    <source>
        <dbReference type="EMBL" id="QEA04152.1"/>
    </source>
</evidence>
<dbReference type="Pfam" id="PF08534">
    <property type="entry name" value="Redoxin"/>
    <property type="match status" value="1"/>
</dbReference>
<dbReference type="SUPFAM" id="SSF52833">
    <property type="entry name" value="Thioredoxin-like"/>
    <property type="match status" value="1"/>
</dbReference>
<name>A0A5B8R9V7_9ZZZZ</name>
<dbReference type="PANTHER" id="PTHR42852">
    <property type="entry name" value="THIOL:DISULFIDE INTERCHANGE PROTEIN DSBE"/>
    <property type="match status" value="1"/>
</dbReference>
<protein>
    <submittedName>
        <fullName evidence="7">Thiol:disulfide interchange protein DsbE</fullName>
    </submittedName>
</protein>
<dbReference type="Gene3D" id="3.40.30.10">
    <property type="entry name" value="Glutaredoxin"/>
    <property type="match status" value="1"/>
</dbReference>
<keyword evidence="4" id="KW-1015">Disulfide bond</keyword>